<proteinExistence type="predicted"/>
<evidence type="ECO:0000313" key="2">
    <source>
        <dbReference type="EMBL" id="GGC41208.1"/>
    </source>
</evidence>
<dbReference type="InterPro" id="IPR025491">
    <property type="entry name" value="DUF4382"/>
</dbReference>
<accession>A0ABQ1MIJ7</accession>
<reference evidence="3" key="1">
    <citation type="journal article" date="2019" name="Int. J. Syst. Evol. Microbiol.">
        <title>The Global Catalogue of Microorganisms (GCM) 10K type strain sequencing project: providing services to taxonomists for standard genome sequencing and annotation.</title>
        <authorList>
            <consortium name="The Broad Institute Genomics Platform"/>
            <consortium name="The Broad Institute Genome Sequencing Center for Infectious Disease"/>
            <person name="Wu L."/>
            <person name="Ma J."/>
        </authorList>
    </citation>
    <scope>NUCLEOTIDE SEQUENCE [LARGE SCALE GENOMIC DNA]</scope>
    <source>
        <strain evidence="3">CGMCC 1.12479</strain>
    </source>
</reference>
<dbReference type="PROSITE" id="PS51257">
    <property type="entry name" value="PROKAR_LIPOPROTEIN"/>
    <property type="match status" value="1"/>
</dbReference>
<dbReference type="Pfam" id="PF14321">
    <property type="entry name" value="DUF4382"/>
    <property type="match status" value="1"/>
</dbReference>
<name>A0ABQ1MIJ7_9BACT</name>
<sequence>MKKIQILSFLLFVLFSCTGTEERTGALLNVFLVDAPADIEALWVEVLGVDIQIVSPGREERPESIFFPYQAGDKLVDIAQLIAGQEVLIGRGEINVGNISKITLRLGNEKYLRKDGLRIDLDLPEENKAGLAIDMNFELRPGISHDIYIDFDLLRSLKAPERPLESYQFTPQLSAFTKVNTGEISGSIRPNREDAFLYAIQQNDTITTGVNVRANGQFLFRGLEGTYTIYIIPKNDDFLADTIPTVIVQPQTVTQLGNITLRPKED</sequence>
<dbReference type="Proteomes" id="UP000635885">
    <property type="component" value="Unassembled WGS sequence"/>
</dbReference>
<comment type="caution">
    <text evidence="2">The sequence shown here is derived from an EMBL/GenBank/DDBJ whole genome shotgun (WGS) entry which is preliminary data.</text>
</comment>
<evidence type="ECO:0000313" key="3">
    <source>
        <dbReference type="Proteomes" id="UP000635885"/>
    </source>
</evidence>
<protein>
    <recommendedName>
        <fullName evidence="1">DUF4382 domain-containing protein</fullName>
    </recommendedName>
</protein>
<feature type="domain" description="DUF4382" evidence="1">
    <location>
        <begin position="27"/>
        <end position="171"/>
    </location>
</feature>
<keyword evidence="3" id="KW-1185">Reference proteome</keyword>
<organism evidence="2 3">
    <name type="scientific">Belliella aquatica</name>
    <dbReference type="NCBI Taxonomy" id="1323734"/>
    <lineage>
        <taxon>Bacteria</taxon>
        <taxon>Pseudomonadati</taxon>
        <taxon>Bacteroidota</taxon>
        <taxon>Cytophagia</taxon>
        <taxon>Cytophagales</taxon>
        <taxon>Cyclobacteriaceae</taxon>
        <taxon>Belliella</taxon>
    </lineage>
</organism>
<gene>
    <name evidence="2" type="ORF">GCM10010993_19840</name>
</gene>
<evidence type="ECO:0000259" key="1">
    <source>
        <dbReference type="Pfam" id="PF14321"/>
    </source>
</evidence>
<dbReference type="EMBL" id="BMFD01000006">
    <property type="protein sequence ID" value="GGC41208.1"/>
    <property type="molecule type" value="Genomic_DNA"/>
</dbReference>
<dbReference type="RefSeq" id="WP_188442360.1">
    <property type="nucleotide sequence ID" value="NZ_BMFD01000006.1"/>
</dbReference>